<name>A0A1R3IHL5_9ROSI</name>
<dbReference type="EMBL" id="AWUE01018176">
    <property type="protein sequence ID" value="OMO82076.1"/>
    <property type="molecule type" value="Genomic_DNA"/>
</dbReference>
<reference evidence="2" key="1">
    <citation type="submission" date="2013-09" db="EMBL/GenBank/DDBJ databases">
        <title>Corchorus olitorius genome sequencing.</title>
        <authorList>
            <person name="Alam M."/>
            <person name="Haque M.S."/>
            <person name="Islam M.S."/>
            <person name="Emdad E.M."/>
            <person name="Islam M.M."/>
            <person name="Ahmed B."/>
            <person name="Halim A."/>
            <person name="Hossen Q.M.M."/>
            <person name="Hossain M.Z."/>
            <person name="Ahmed R."/>
            <person name="Khan M.M."/>
            <person name="Islam R."/>
            <person name="Rashid M.M."/>
            <person name="Khan S.A."/>
            <person name="Rahman M.S."/>
            <person name="Alam M."/>
            <person name="Yahiya A.S."/>
            <person name="Khan M.S."/>
            <person name="Azam M.S."/>
            <person name="Haque T."/>
            <person name="Lashkar M.Z.H."/>
            <person name="Akhand A.I."/>
            <person name="Morshed G."/>
            <person name="Roy S."/>
            <person name="Uddin K.S."/>
            <person name="Rabeya T."/>
            <person name="Hossain A.S."/>
            <person name="Chowdhury A."/>
            <person name="Snigdha A.R."/>
            <person name="Mortoza M.S."/>
            <person name="Matin S.A."/>
            <person name="Hoque S.M.E."/>
            <person name="Islam M.K."/>
            <person name="Roy D.K."/>
            <person name="Haider R."/>
            <person name="Moosa M.M."/>
            <person name="Elias S.M."/>
            <person name="Hasan A.M."/>
            <person name="Jahan S."/>
            <person name="Shafiuddin M."/>
            <person name="Mahmood N."/>
            <person name="Shommy N.S."/>
        </authorList>
    </citation>
    <scope>NUCLEOTIDE SEQUENCE [LARGE SCALE GENOMIC DNA]</scope>
    <source>
        <strain evidence="2">cv. O-4</strain>
    </source>
</reference>
<dbReference type="Proteomes" id="UP000187203">
    <property type="component" value="Unassembled WGS sequence"/>
</dbReference>
<evidence type="ECO:0000313" key="2">
    <source>
        <dbReference type="Proteomes" id="UP000187203"/>
    </source>
</evidence>
<evidence type="ECO:0000313" key="1">
    <source>
        <dbReference type="EMBL" id="OMO82076.1"/>
    </source>
</evidence>
<comment type="caution">
    <text evidence="1">The sequence shown here is derived from an EMBL/GenBank/DDBJ whole genome shotgun (WGS) entry which is preliminary data.</text>
</comment>
<protein>
    <submittedName>
        <fullName evidence="1">Uncharacterized protein</fullName>
    </submittedName>
</protein>
<accession>A0A1R3IHL5</accession>
<gene>
    <name evidence="1" type="ORF">COLO4_23249</name>
</gene>
<dbReference type="AlphaFoldDB" id="A0A1R3IHL5"/>
<keyword evidence="2" id="KW-1185">Reference proteome</keyword>
<proteinExistence type="predicted"/>
<sequence length="29" mass="3226">MAAASSRLMIKDQLIGMDISRFDDVQLTV</sequence>
<organism evidence="1 2">
    <name type="scientific">Corchorus olitorius</name>
    <dbReference type="NCBI Taxonomy" id="93759"/>
    <lineage>
        <taxon>Eukaryota</taxon>
        <taxon>Viridiplantae</taxon>
        <taxon>Streptophyta</taxon>
        <taxon>Embryophyta</taxon>
        <taxon>Tracheophyta</taxon>
        <taxon>Spermatophyta</taxon>
        <taxon>Magnoliopsida</taxon>
        <taxon>eudicotyledons</taxon>
        <taxon>Gunneridae</taxon>
        <taxon>Pentapetalae</taxon>
        <taxon>rosids</taxon>
        <taxon>malvids</taxon>
        <taxon>Malvales</taxon>
        <taxon>Malvaceae</taxon>
        <taxon>Grewioideae</taxon>
        <taxon>Apeibeae</taxon>
        <taxon>Corchorus</taxon>
    </lineage>
</organism>